<reference evidence="1" key="1">
    <citation type="journal article" date="2021" name="Proc. Natl. Acad. Sci. U.S.A.">
        <title>A Catalog of Tens of Thousands of Viruses from Human Metagenomes Reveals Hidden Associations with Chronic Diseases.</title>
        <authorList>
            <person name="Tisza M.J."/>
            <person name="Buck C.B."/>
        </authorList>
    </citation>
    <scope>NUCLEOTIDE SEQUENCE</scope>
    <source>
        <strain evidence="1">Ctr2f5</strain>
    </source>
</reference>
<sequence>MISNGVGFGENGIVIRKPRHRRVYYVVENAKIKKLLADYNKMILIK</sequence>
<accession>A0A8S5QER0</accession>
<proteinExistence type="predicted"/>
<organism evidence="1">
    <name type="scientific">Siphoviridae sp. ctr2f5</name>
    <dbReference type="NCBI Taxonomy" id="2825684"/>
    <lineage>
        <taxon>Viruses</taxon>
        <taxon>Duplodnaviria</taxon>
        <taxon>Heunggongvirae</taxon>
        <taxon>Uroviricota</taxon>
        <taxon>Caudoviricetes</taxon>
    </lineage>
</organism>
<dbReference type="EMBL" id="BK015639">
    <property type="protein sequence ID" value="DAE17363.1"/>
    <property type="molecule type" value="Genomic_DNA"/>
</dbReference>
<protein>
    <submittedName>
        <fullName evidence="1">Uncharacterized protein</fullName>
    </submittedName>
</protein>
<evidence type="ECO:0000313" key="1">
    <source>
        <dbReference type="EMBL" id="DAE17363.1"/>
    </source>
</evidence>
<name>A0A8S5QER0_9CAUD</name>